<protein>
    <submittedName>
        <fullName evidence="2">Uncharacterized protein</fullName>
    </submittedName>
</protein>
<feature type="chain" id="PRO_5020774857" evidence="1">
    <location>
        <begin position="26"/>
        <end position="125"/>
    </location>
</feature>
<reference evidence="3" key="1">
    <citation type="journal article" date="2018" name="Nat. Microbiol.">
        <title>Leveraging single-cell genomics to expand the fungal tree of life.</title>
        <authorList>
            <person name="Ahrendt S.R."/>
            <person name="Quandt C.A."/>
            <person name="Ciobanu D."/>
            <person name="Clum A."/>
            <person name="Salamov A."/>
            <person name="Andreopoulos B."/>
            <person name="Cheng J.F."/>
            <person name="Woyke T."/>
            <person name="Pelin A."/>
            <person name="Henrissat B."/>
            <person name="Reynolds N.K."/>
            <person name="Benny G.L."/>
            <person name="Smith M.E."/>
            <person name="James T.Y."/>
            <person name="Grigoriev I.V."/>
        </authorList>
    </citation>
    <scope>NUCLEOTIDE SEQUENCE [LARGE SCALE GENOMIC DNA]</scope>
    <source>
        <strain evidence="3">CSF55</strain>
    </source>
</reference>
<keyword evidence="1" id="KW-0732">Signal</keyword>
<accession>A0A4V1IYX9</accession>
<organism evidence="2 3">
    <name type="scientific">Rozella allomycis (strain CSF55)</name>
    <dbReference type="NCBI Taxonomy" id="988480"/>
    <lineage>
        <taxon>Eukaryota</taxon>
        <taxon>Fungi</taxon>
        <taxon>Fungi incertae sedis</taxon>
        <taxon>Cryptomycota</taxon>
        <taxon>Cryptomycota incertae sedis</taxon>
        <taxon>Rozella</taxon>
    </lineage>
</organism>
<proteinExistence type="predicted"/>
<evidence type="ECO:0000256" key="1">
    <source>
        <dbReference type="SAM" id="SignalP"/>
    </source>
</evidence>
<evidence type="ECO:0000313" key="2">
    <source>
        <dbReference type="EMBL" id="RKP16119.1"/>
    </source>
</evidence>
<dbReference type="Proteomes" id="UP000281549">
    <property type="component" value="Unassembled WGS sequence"/>
</dbReference>
<feature type="signal peptide" evidence="1">
    <location>
        <begin position="1"/>
        <end position="25"/>
    </location>
</feature>
<dbReference type="EMBL" id="ML006967">
    <property type="protein sequence ID" value="RKP16119.1"/>
    <property type="molecule type" value="Genomic_DNA"/>
</dbReference>
<evidence type="ECO:0000313" key="3">
    <source>
        <dbReference type="Proteomes" id="UP000281549"/>
    </source>
</evidence>
<sequence length="125" mass="14773">MSAWSDTFDFYLLLFIGSVIIKAKSLTTRGACTPPRKKYNIVKINQGDDLILRQISLEGFMNRESKFFVKKSRNQKTYGTLFLPQLDIFAWKLHIPIKRNLYKRFTKTLKQYMSCPVYWTSTNYP</sequence>
<gene>
    <name evidence="2" type="ORF">ROZALSC1DRAFT_25644</name>
</gene>
<name>A0A4V1IYX9_ROZAC</name>
<dbReference type="AlphaFoldDB" id="A0A4V1IYX9"/>